<dbReference type="Pfam" id="PF12259">
    <property type="entry name" value="Baculo_F"/>
    <property type="match status" value="1"/>
</dbReference>
<dbReference type="AlphaFoldDB" id="A0A2J7Q8D9"/>
<feature type="region of interest" description="Disordered" evidence="1">
    <location>
        <begin position="484"/>
        <end position="531"/>
    </location>
</feature>
<evidence type="ECO:0000256" key="1">
    <source>
        <dbReference type="SAM" id="MobiDB-lite"/>
    </source>
</evidence>
<name>A0A2J7Q8D9_9NEOP</name>
<dbReference type="Proteomes" id="UP000235965">
    <property type="component" value="Unassembled WGS sequence"/>
</dbReference>
<keyword evidence="3" id="KW-1185">Reference proteome</keyword>
<feature type="non-terminal residue" evidence="2">
    <location>
        <position position="1"/>
    </location>
</feature>
<feature type="compositionally biased region" description="Basic and acidic residues" evidence="1">
    <location>
        <begin position="494"/>
        <end position="506"/>
    </location>
</feature>
<reference evidence="2 3" key="1">
    <citation type="submission" date="2017-12" db="EMBL/GenBank/DDBJ databases">
        <title>Hemimetabolous genomes reveal molecular basis of termite eusociality.</title>
        <authorList>
            <person name="Harrison M.C."/>
            <person name="Jongepier E."/>
            <person name="Robertson H.M."/>
            <person name="Arning N."/>
            <person name="Bitard-Feildel T."/>
            <person name="Chao H."/>
            <person name="Childers C.P."/>
            <person name="Dinh H."/>
            <person name="Doddapaneni H."/>
            <person name="Dugan S."/>
            <person name="Gowin J."/>
            <person name="Greiner C."/>
            <person name="Han Y."/>
            <person name="Hu H."/>
            <person name="Hughes D.S.T."/>
            <person name="Huylmans A.-K."/>
            <person name="Kemena C."/>
            <person name="Kremer L.P.M."/>
            <person name="Lee S.L."/>
            <person name="Lopez-Ezquerra A."/>
            <person name="Mallet L."/>
            <person name="Monroy-Kuhn J.M."/>
            <person name="Moser A."/>
            <person name="Murali S.C."/>
            <person name="Muzny D.M."/>
            <person name="Otani S."/>
            <person name="Piulachs M.-D."/>
            <person name="Poelchau M."/>
            <person name="Qu J."/>
            <person name="Schaub F."/>
            <person name="Wada-Katsumata A."/>
            <person name="Worley K.C."/>
            <person name="Xie Q."/>
            <person name="Ylla G."/>
            <person name="Poulsen M."/>
            <person name="Gibbs R.A."/>
            <person name="Schal C."/>
            <person name="Richards S."/>
            <person name="Belles X."/>
            <person name="Korb J."/>
            <person name="Bornberg-Bauer E."/>
        </authorList>
    </citation>
    <scope>NUCLEOTIDE SEQUENCE [LARGE SCALE GENOMIC DNA]</scope>
    <source>
        <tissue evidence="2">Whole body</tissue>
    </source>
</reference>
<dbReference type="InterPro" id="IPR022048">
    <property type="entry name" value="Envelope_fusion-like"/>
</dbReference>
<feature type="compositionally biased region" description="Polar residues" evidence="1">
    <location>
        <begin position="515"/>
        <end position="531"/>
    </location>
</feature>
<gene>
    <name evidence="2" type="ORF">B7P43_G13905</name>
</gene>
<proteinExistence type="predicted"/>
<sequence length="531" mass="59936">RDRRVRRRVFGLGGRALKFLFGAALSEDLRPLNDRIETLRNKVGELVHDATERITVSREMDSRVKAKAKTLAQMVRATKLHHEELVREQLTLDQKINQTRDQLTNSVRKASYTRELEILIMKIYTDLTSLALSLDMATLHRLTASLLPSHKLFVILRDIYVQLEQGYSFITALKPENMHLFYASSEVAVLATSEAIRLVIQLPLRTEQRTYTVYEPIPLPSFEQNLGKFVQVRTGRERLAVSSDKRSYMIIPPGYVQNCREGNIVICRGTVPIIERNYETCLSSLFFGTGQGYESCSREILSKNFRPVFRKHPFENSWLYAVGKLTRVECRCISSQGCPMNRKSIEGTGIITQPDGCDLIIGQLTPPASRQFQSTADWDGPGIVAPQAPDLLHSEEVTYLKQHQMLLGDVWDAWEDPEDGSTPETALRTMNQQRQQVEARPLTQRWICSGIVTGSLAAATVVGLCLWRHRQALPIFRARGARGRSITDNTQGDSPDHPKNEPKGGIDQEMGTEGGQQTRDLGTPSETTVFR</sequence>
<dbReference type="EMBL" id="NEVH01016958">
    <property type="protein sequence ID" value="PNF24848.1"/>
    <property type="molecule type" value="Genomic_DNA"/>
</dbReference>
<protein>
    <submittedName>
        <fullName evidence="2">Uncharacterized protein</fullName>
    </submittedName>
</protein>
<evidence type="ECO:0000313" key="2">
    <source>
        <dbReference type="EMBL" id="PNF24848.1"/>
    </source>
</evidence>
<organism evidence="2 3">
    <name type="scientific">Cryptotermes secundus</name>
    <dbReference type="NCBI Taxonomy" id="105785"/>
    <lineage>
        <taxon>Eukaryota</taxon>
        <taxon>Metazoa</taxon>
        <taxon>Ecdysozoa</taxon>
        <taxon>Arthropoda</taxon>
        <taxon>Hexapoda</taxon>
        <taxon>Insecta</taxon>
        <taxon>Pterygota</taxon>
        <taxon>Neoptera</taxon>
        <taxon>Polyneoptera</taxon>
        <taxon>Dictyoptera</taxon>
        <taxon>Blattodea</taxon>
        <taxon>Blattoidea</taxon>
        <taxon>Termitoidae</taxon>
        <taxon>Kalotermitidae</taxon>
        <taxon>Cryptotermitinae</taxon>
        <taxon>Cryptotermes</taxon>
    </lineage>
</organism>
<accession>A0A2J7Q8D9</accession>
<dbReference type="InParanoid" id="A0A2J7Q8D9"/>
<comment type="caution">
    <text evidence="2">The sequence shown here is derived from an EMBL/GenBank/DDBJ whole genome shotgun (WGS) entry which is preliminary data.</text>
</comment>
<evidence type="ECO:0000313" key="3">
    <source>
        <dbReference type="Proteomes" id="UP000235965"/>
    </source>
</evidence>